<dbReference type="GO" id="GO:0050660">
    <property type="term" value="F:flavin adenine dinucleotide binding"/>
    <property type="evidence" value="ECO:0007669"/>
    <property type="project" value="InterPro"/>
</dbReference>
<dbReference type="InterPro" id="IPR006091">
    <property type="entry name" value="Acyl-CoA_Oxase/DH_mid-dom"/>
</dbReference>
<keyword evidence="4 7" id="KW-0285">Flavoprotein</keyword>
<dbReference type="Gene3D" id="1.10.540.10">
    <property type="entry name" value="Acyl-CoA dehydrogenase/oxidase, N-terminal domain"/>
    <property type="match status" value="1"/>
</dbReference>
<dbReference type="InterPro" id="IPR037069">
    <property type="entry name" value="AcylCoA_DH/ox_N_sf"/>
</dbReference>
<keyword evidence="5 7" id="KW-0274">FAD</keyword>
<sequence>MSWDFSTEPEFQQKIDWVRDFVREEVEPLEVLFPGCEFLPLNDERRRIVDPLKQRVRDHGLWAPHLGPELGGQGFGAVKLTLINEILGRSPWAPIVFGTQAPDTGNAEIIARFGTQDQKDRYLAGLLSGEIFSCFSMTEPQGGADPRVFRTRAFRDGSEKDGDWVITGRKYFSSNASVASFFIVVAITDPDVPVHRGASTFLVPAGTDGLTIEATHHLVGALPHEPGHSLVHYEGVRVPSDALLGEPGQGFMILQTRLAGGRLHHAMRSIGVAQRAVEMMARRAKSRFTQGSSLADKQLVQAFIADSYTELMPFRLAVLHAAWLIDTAGEHAARAEIGACKILASQVLKSIGLRAIQVHGALGTTDQLPLVNVLLGGVALGLADGPTEAHKVNLAKLLLKHYEAEDAEWPSELLDIRREAARTKYGDLIDRVPALPDSP</sequence>
<dbReference type="InterPro" id="IPR009100">
    <property type="entry name" value="AcylCoA_DH/oxidase_NM_dom_sf"/>
</dbReference>
<comment type="cofactor">
    <cofactor evidence="1 7">
        <name>FAD</name>
        <dbReference type="ChEBI" id="CHEBI:57692"/>
    </cofactor>
</comment>
<dbReference type="Gene3D" id="1.20.140.10">
    <property type="entry name" value="Butyryl-CoA Dehydrogenase, subunit A, domain 3"/>
    <property type="match status" value="1"/>
</dbReference>
<evidence type="ECO:0000313" key="12">
    <source>
        <dbReference type="Proteomes" id="UP000092683"/>
    </source>
</evidence>
<evidence type="ECO:0000313" key="11">
    <source>
        <dbReference type="EMBL" id="OCB48084.1"/>
    </source>
</evidence>
<evidence type="ECO:0000259" key="10">
    <source>
        <dbReference type="Pfam" id="PF02771"/>
    </source>
</evidence>
<comment type="subunit">
    <text evidence="3">Homodimer.</text>
</comment>
<name>A0A1B9CZD9_MYCMA</name>
<proteinExistence type="inferred from homology"/>
<dbReference type="InterPro" id="IPR036250">
    <property type="entry name" value="AcylCo_DH-like_C"/>
</dbReference>
<gene>
    <name evidence="11" type="ORF">A5677_25410</name>
</gene>
<comment type="caution">
    <text evidence="11">The sequence shown here is derived from an EMBL/GenBank/DDBJ whole genome shotgun (WGS) entry which is preliminary data.</text>
</comment>
<feature type="domain" description="Acyl-CoA dehydrogenase/oxidase N-terminal" evidence="10">
    <location>
        <begin position="12"/>
        <end position="130"/>
    </location>
</feature>
<organism evidence="11 12">
    <name type="scientific">Mycobacterium malmoense</name>
    <dbReference type="NCBI Taxonomy" id="1780"/>
    <lineage>
        <taxon>Bacteria</taxon>
        <taxon>Bacillati</taxon>
        <taxon>Actinomycetota</taxon>
        <taxon>Actinomycetes</taxon>
        <taxon>Mycobacteriales</taxon>
        <taxon>Mycobacteriaceae</taxon>
        <taxon>Mycobacterium</taxon>
    </lineage>
</organism>
<dbReference type="OrthoDB" id="8876745at2"/>
<keyword evidence="6 7" id="KW-0560">Oxidoreductase</keyword>
<dbReference type="InterPro" id="IPR050741">
    <property type="entry name" value="Acyl-CoA_dehydrogenase"/>
</dbReference>
<dbReference type="Proteomes" id="UP000092683">
    <property type="component" value="Unassembled WGS sequence"/>
</dbReference>
<feature type="domain" description="Acyl-CoA oxidase/dehydrogenase middle" evidence="9">
    <location>
        <begin position="134"/>
        <end position="222"/>
    </location>
</feature>
<dbReference type="PANTHER" id="PTHR48083">
    <property type="entry name" value="MEDIUM-CHAIN SPECIFIC ACYL-COA DEHYDROGENASE, MITOCHONDRIAL-RELATED"/>
    <property type="match status" value="1"/>
</dbReference>
<reference evidence="11 12" key="1">
    <citation type="submission" date="2016-06" db="EMBL/GenBank/DDBJ databases">
        <authorList>
            <person name="Kjaerup R.B."/>
            <person name="Dalgaard T.S."/>
            <person name="Juul-Madsen H.R."/>
        </authorList>
    </citation>
    <scope>NUCLEOTIDE SEQUENCE [LARGE SCALE GENOMIC DNA]</scope>
    <source>
        <strain evidence="11 12">E3012</strain>
    </source>
</reference>
<dbReference type="SUPFAM" id="SSF47203">
    <property type="entry name" value="Acyl-CoA dehydrogenase C-terminal domain-like"/>
    <property type="match status" value="1"/>
</dbReference>
<dbReference type="GO" id="GO:0033539">
    <property type="term" value="P:fatty acid beta-oxidation using acyl-CoA dehydrogenase"/>
    <property type="evidence" value="ECO:0007669"/>
    <property type="project" value="TreeGrafter"/>
</dbReference>
<dbReference type="InterPro" id="IPR046373">
    <property type="entry name" value="Acyl-CoA_Oxase/DH_mid-dom_sf"/>
</dbReference>
<dbReference type="InterPro" id="IPR009075">
    <property type="entry name" value="AcylCo_DH/oxidase_C"/>
</dbReference>
<evidence type="ECO:0000256" key="6">
    <source>
        <dbReference type="ARBA" id="ARBA00023002"/>
    </source>
</evidence>
<dbReference type="GO" id="GO:0005737">
    <property type="term" value="C:cytoplasm"/>
    <property type="evidence" value="ECO:0007669"/>
    <property type="project" value="TreeGrafter"/>
</dbReference>
<evidence type="ECO:0000256" key="5">
    <source>
        <dbReference type="ARBA" id="ARBA00022827"/>
    </source>
</evidence>
<evidence type="ECO:0000259" key="9">
    <source>
        <dbReference type="Pfam" id="PF02770"/>
    </source>
</evidence>
<evidence type="ECO:0000256" key="7">
    <source>
        <dbReference type="RuleBase" id="RU362125"/>
    </source>
</evidence>
<dbReference type="Pfam" id="PF00441">
    <property type="entry name" value="Acyl-CoA_dh_1"/>
    <property type="match status" value="1"/>
</dbReference>
<evidence type="ECO:0000256" key="4">
    <source>
        <dbReference type="ARBA" id="ARBA00022630"/>
    </source>
</evidence>
<accession>A0A1B9CZD9</accession>
<dbReference type="SUPFAM" id="SSF56645">
    <property type="entry name" value="Acyl-CoA dehydrogenase NM domain-like"/>
    <property type="match status" value="1"/>
</dbReference>
<comment type="similarity">
    <text evidence="2 7">Belongs to the acyl-CoA dehydrogenase family.</text>
</comment>
<feature type="domain" description="Acyl-CoA dehydrogenase/oxidase C-terminal" evidence="8">
    <location>
        <begin position="248"/>
        <end position="396"/>
    </location>
</feature>
<dbReference type="Pfam" id="PF02770">
    <property type="entry name" value="Acyl-CoA_dh_M"/>
    <property type="match status" value="1"/>
</dbReference>
<dbReference type="Pfam" id="PF02771">
    <property type="entry name" value="Acyl-CoA_dh_N"/>
    <property type="match status" value="1"/>
</dbReference>
<dbReference type="GO" id="GO:0003995">
    <property type="term" value="F:acyl-CoA dehydrogenase activity"/>
    <property type="evidence" value="ECO:0007669"/>
    <property type="project" value="TreeGrafter"/>
</dbReference>
<evidence type="ECO:0000256" key="3">
    <source>
        <dbReference type="ARBA" id="ARBA00011738"/>
    </source>
</evidence>
<dbReference type="InterPro" id="IPR013786">
    <property type="entry name" value="AcylCoA_DH/ox_N"/>
</dbReference>
<evidence type="ECO:0000259" key="8">
    <source>
        <dbReference type="Pfam" id="PF00441"/>
    </source>
</evidence>
<protein>
    <submittedName>
        <fullName evidence="11">Acyl-CoA dehydrogenase</fullName>
    </submittedName>
</protein>
<evidence type="ECO:0000256" key="2">
    <source>
        <dbReference type="ARBA" id="ARBA00009347"/>
    </source>
</evidence>
<dbReference type="Gene3D" id="2.40.110.10">
    <property type="entry name" value="Butyryl-CoA Dehydrogenase, subunit A, domain 2"/>
    <property type="match status" value="1"/>
</dbReference>
<dbReference type="AlphaFoldDB" id="A0A1B9CZD9"/>
<dbReference type="PANTHER" id="PTHR48083:SF13">
    <property type="entry name" value="ACYL-COA DEHYDROGENASE FAMILY MEMBER 11"/>
    <property type="match status" value="1"/>
</dbReference>
<dbReference type="RefSeq" id="WP_065444855.1">
    <property type="nucleotide sequence ID" value="NZ_MBEA01000205.1"/>
</dbReference>
<evidence type="ECO:0000256" key="1">
    <source>
        <dbReference type="ARBA" id="ARBA00001974"/>
    </source>
</evidence>
<dbReference type="EMBL" id="MBEE01000202">
    <property type="protein sequence ID" value="OCB48084.1"/>
    <property type="molecule type" value="Genomic_DNA"/>
</dbReference>